<comment type="caution">
    <text evidence="1">The sequence shown here is derived from an EMBL/GenBank/DDBJ whole genome shotgun (WGS) entry which is preliminary data.</text>
</comment>
<reference evidence="1 2" key="1">
    <citation type="submission" date="2016-01" db="EMBL/GenBank/DDBJ databases">
        <authorList>
            <person name="Regsiter A."/>
            <person name="william w."/>
        </authorList>
    </citation>
    <scope>NUCLEOTIDE SEQUENCE [LARGE SCALE GENOMIC DNA]</scope>
    <source>
        <strain evidence="1 2">CFBP 5494</strain>
    </source>
</reference>
<proteinExistence type="predicted"/>
<gene>
    <name evidence="1" type="ORF">AGR2A_pb10068</name>
</gene>
<dbReference type="AlphaFoldDB" id="A0A9W5B7K2"/>
<accession>A0A9W5B7K2</accession>
<keyword evidence="2" id="KW-1185">Reference proteome</keyword>
<evidence type="ECO:0000313" key="2">
    <source>
        <dbReference type="Proteomes" id="UP000191933"/>
    </source>
</evidence>
<dbReference type="Proteomes" id="UP000191933">
    <property type="component" value="Unassembled WGS sequence"/>
</dbReference>
<name>A0A9W5B7K2_9HYPH</name>
<protein>
    <submittedName>
        <fullName evidence="1">Uncharacterized protein</fullName>
    </submittedName>
</protein>
<organism evidence="1 2">
    <name type="scientific">Agrobacterium genomosp. 2 str. CFBP 5494</name>
    <dbReference type="NCBI Taxonomy" id="1183436"/>
    <lineage>
        <taxon>Bacteria</taxon>
        <taxon>Pseudomonadati</taxon>
        <taxon>Pseudomonadota</taxon>
        <taxon>Alphaproteobacteria</taxon>
        <taxon>Hyphomicrobiales</taxon>
        <taxon>Rhizobiaceae</taxon>
        <taxon>Rhizobium/Agrobacterium group</taxon>
        <taxon>Agrobacterium</taxon>
        <taxon>Agrobacterium tumefaciens complex</taxon>
    </lineage>
</organism>
<sequence>MIGAAAAVMELVALALDKIWKRNGS</sequence>
<evidence type="ECO:0000313" key="1">
    <source>
        <dbReference type="EMBL" id="CUX03261.1"/>
    </source>
</evidence>
<dbReference type="EMBL" id="FBVY01000047">
    <property type="protein sequence ID" value="CUX03261.1"/>
    <property type="molecule type" value="Genomic_DNA"/>
</dbReference>